<dbReference type="PANTHER" id="PTHR33065">
    <property type="entry name" value="OS07G0486400 PROTEIN"/>
    <property type="match status" value="1"/>
</dbReference>
<reference evidence="2" key="1">
    <citation type="submission" date="2018-08" db="EMBL/GenBank/DDBJ databases">
        <authorList>
            <person name="Rossello M."/>
        </authorList>
    </citation>
    <scope>NUCLEOTIDE SEQUENCE [LARGE SCALE GENOMIC DNA]</scope>
    <source>
        <strain evidence="2">cv. Chinese Spring</strain>
    </source>
</reference>
<proteinExistence type="predicted"/>
<dbReference type="Gramene" id="TraesLAC3B03G01521520.1">
    <property type="protein sequence ID" value="TraesLAC3B03G01521520.1"/>
    <property type="gene ID" value="TraesLAC3B03G01521520"/>
</dbReference>
<dbReference type="Gramene" id="TraesCS3B03G0291900.1">
    <property type="protein sequence ID" value="TraesCS3B03G0291900.1.CDS"/>
    <property type="gene ID" value="TraesCS3B03G0291900"/>
</dbReference>
<evidence type="ECO:0000313" key="3">
    <source>
        <dbReference type="Proteomes" id="UP000019116"/>
    </source>
</evidence>
<dbReference type="PANTHER" id="PTHR33065:SF188">
    <property type="entry name" value="DUF6598 DOMAIN-CONTAINING PROTEIN"/>
    <property type="match status" value="1"/>
</dbReference>
<dbReference type="Gramene" id="TraesLDM3B03G01580000.1">
    <property type="protein sequence ID" value="TraesLDM3B03G01580000.1"/>
    <property type="gene ID" value="TraesLDM3B03G01580000"/>
</dbReference>
<reference evidence="2" key="2">
    <citation type="submission" date="2018-10" db="UniProtKB">
        <authorList>
            <consortium name="EnsemblPlants"/>
        </authorList>
    </citation>
    <scope>IDENTIFICATION</scope>
</reference>
<dbReference type="Gramene" id="TraesSYM3B03G01603100.1">
    <property type="protein sequence ID" value="TraesSYM3B03G01603100.1"/>
    <property type="gene ID" value="TraesSYM3B03G01603100"/>
</dbReference>
<dbReference type="PaxDb" id="4565-Traes_3B_4EA006962.2"/>
<organism evidence="2">
    <name type="scientific">Triticum aestivum</name>
    <name type="common">Wheat</name>
    <dbReference type="NCBI Taxonomy" id="4565"/>
    <lineage>
        <taxon>Eukaryota</taxon>
        <taxon>Viridiplantae</taxon>
        <taxon>Streptophyta</taxon>
        <taxon>Embryophyta</taxon>
        <taxon>Tracheophyta</taxon>
        <taxon>Spermatophyta</taxon>
        <taxon>Magnoliopsida</taxon>
        <taxon>Liliopsida</taxon>
        <taxon>Poales</taxon>
        <taxon>Poaceae</taxon>
        <taxon>BOP clade</taxon>
        <taxon>Pooideae</taxon>
        <taxon>Triticodae</taxon>
        <taxon>Triticeae</taxon>
        <taxon>Triticinae</taxon>
        <taxon>Triticum</taxon>
    </lineage>
</organism>
<gene>
    <name evidence="2" type="primary">LOC123068897</name>
</gene>
<accession>A0A3B6FKW2</accession>
<dbReference type="InterPro" id="IPR046533">
    <property type="entry name" value="DUF6598"/>
</dbReference>
<dbReference type="RefSeq" id="XP_044347515.1">
    <property type="nucleotide sequence ID" value="XM_044491580.1"/>
</dbReference>
<dbReference type="OMA" id="ETCRTHA"/>
<dbReference type="Gramene" id="TraesJUL3B03G01593430.1">
    <property type="protein sequence ID" value="TraesJUL3B03G01593430.1"/>
    <property type="gene ID" value="TraesJUL3B03G01593430"/>
</dbReference>
<dbReference type="Gramene" id="TraesARI3B03G01604490.1">
    <property type="protein sequence ID" value="TraesARI3B03G01604490.1"/>
    <property type="gene ID" value="TraesARI3B03G01604490"/>
</dbReference>
<evidence type="ECO:0000313" key="2">
    <source>
        <dbReference type="EnsemblPlants" id="TraesCS3B02G125300.2"/>
    </source>
</evidence>
<dbReference type="OrthoDB" id="664446at2759"/>
<dbReference type="STRING" id="4565.A0A3B6FKW2"/>
<dbReference type="Gramene" id="TraesMAC3B03G01579250.1">
    <property type="protein sequence ID" value="TraesMAC3B03G01579250.1"/>
    <property type="gene ID" value="TraesMAC3B03G01579250"/>
</dbReference>
<dbReference type="Gramene" id="TraesRN3B0100288500.1">
    <property type="protein sequence ID" value="TraesRN3B0100288500.1"/>
    <property type="gene ID" value="TraesRN3B0100288500"/>
</dbReference>
<dbReference type="Gramene" id="TraesPARA_EIv1.0_1018130.1">
    <property type="protein sequence ID" value="TraesPARA_EIv1.0_1018130.1.CDS"/>
    <property type="gene ID" value="TraesPARA_EIv1.0_1018130"/>
</dbReference>
<dbReference type="Pfam" id="PF20241">
    <property type="entry name" value="DUF6598"/>
    <property type="match status" value="1"/>
</dbReference>
<dbReference type="Gramene" id="TraesNOR3B03G01602350.1">
    <property type="protein sequence ID" value="TraesNOR3B03G01602350.1"/>
    <property type="gene ID" value="TraesNOR3B03G01602350"/>
</dbReference>
<feature type="domain" description="DUF6598" evidence="1">
    <location>
        <begin position="138"/>
        <end position="370"/>
    </location>
</feature>
<sequence length="376" mass="42070">MLRSWRNLDRVCRSAYGPFAMARNIAVHGQTNRGKPNQTSHLPCGSAFFCTPSEQFATTKGKNRAKMRKETKKVNVRSSFIIDNSTHRDGSIYKNSFLQKICSVTNRDETQLEPMMLSDPTDCFPDRERCAVHSARNMMQIFSLKLAEVSVNTSSVQLYGYIAVRDCLDSLLNYIVNRSRDDPITVQQGSLIEMTGPKRGITMTSPVLVEFDMRIRKGEREEDDLQLIDGAIDCELTTTPLRPITNHINGDCGAVDITLALIPRAVEATIDVIISEVQTEFSLSLSSFVFVGGSHQGIELFCGIIGESCGLTRRYVIAVDKASWMHLMFNIGQKGSKIGDLEHHCRFKADIHGCTCRQIILEHASISLKVTWSIVR</sequence>
<dbReference type="Proteomes" id="UP000019116">
    <property type="component" value="Chromosome 3B"/>
</dbReference>
<protein>
    <recommendedName>
        <fullName evidence="1">DUF6598 domain-containing protein</fullName>
    </recommendedName>
</protein>
<keyword evidence="3" id="KW-1185">Reference proteome</keyword>
<dbReference type="Gramene" id="TraesCS3B02G125300.2">
    <property type="protein sequence ID" value="TraesCS3B02G125300.2"/>
    <property type="gene ID" value="TraesCS3B02G125300"/>
</dbReference>
<dbReference type="EnsemblPlants" id="TraesCS3B02G125300.2">
    <property type="protein sequence ID" value="TraesCS3B02G125300.2"/>
    <property type="gene ID" value="TraesCS3B02G125300"/>
</dbReference>
<dbReference type="GeneID" id="123068897"/>
<evidence type="ECO:0000259" key="1">
    <source>
        <dbReference type="Pfam" id="PF20241"/>
    </source>
</evidence>
<name>A0A3B6FKW2_WHEAT</name>
<dbReference type="Gramene" id="TraesJAG3B03G01588720.1">
    <property type="protein sequence ID" value="TraesJAG3B03G01588720.1"/>
    <property type="gene ID" value="TraesJAG3B03G01588720"/>
</dbReference>
<dbReference type="AlphaFoldDB" id="A0A3B6FKW2"/>